<name>S4PS48_9NEOP</name>
<protein>
    <submittedName>
        <fullName evidence="1">Uncharacterized protein</fullName>
    </submittedName>
</protein>
<accession>S4PS48</accession>
<organism evidence="1">
    <name type="scientific">Pararge aegeria</name>
    <name type="common">speckled wood butterfly</name>
    <dbReference type="NCBI Taxonomy" id="116150"/>
    <lineage>
        <taxon>Eukaryota</taxon>
        <taxon>Metazoa</taxon>
        <taxon>Ecdysozoa</taxon>
        <taxon>Arthropoda</taxon>
        <taxon>Hexapoda</taxon>
        <taxon>Insecta</taxon>
        <taxon>Pterygota</taxon>
        <taxon>Neoptera</taxon>
        <taxon>Endopterygota</taxon>
        <taxon>Lepidoptera</taxon>
        <taxon>Glossata</taxon>
        <taxon>Ditrysia</taxon>
        <taxon>Papilionoidea</taxon>
        <taxon>Nymphalidae</taxon>
        <taxon>Satyrinae</taxon>
        <taxon>Satyrini</taxon>
        <taxon>Parargina</taxon>
        <taxon>Pararge</taxon>
    </lineage>
</organism>
<dbReference type="AlphaFoldDB" id="S4PS48"/>
<feature type="non-terminal residue" evidence="1">
    <location>
        <position position="1"/>
    </location>
</feature>
<sequence length="87" mass="10281">PFSGPQKKKKKKNNKKKSKIIKLETEIKNKLHEFRCMIYAIIVSYVNSRFLYRFCQPYVTNVSRCSECKRSVWHSSLEPRACALVII</sequence>
<reference evidence="1" key="1">
    <citation type="journal article" date="2013" name="BMC Genomics">
        <title>Unscrambling butterfly oogenesis.</title>
        <authorList>
            <person name="Carter J.M."/>
            <person name="Baker S.C."/>
            <person name="Pink R."/>
            <person name="Carter D.R."/>
            <person name="Collins A."/>
            <person name="Tomlin J."/>
            <person name="Gibbs M."/>
            <person name="Breuker C.J."/>
        </authorList>
    </citation>
    <scope>NUCLEOTIDE SEQUENCE</scope>
    <source>
        <tissue evidence="1">Ovary</tissue>
    </source>
</reference>
<dbReference type="EMBL" id="GAIX01014173">
    <property type="protein sequence ID" value="JAA78387.1"/>
    <property type="molecule type" value="Transcribed_RNA"/>
</dbReference>
<proteinExistence type="predicted"/>
<reference evidence="1" key="2">
    <citation type="submission" date="2013-05" db="EMBL/GenBank/DDBJ databases">
        <authorList>
            <person name="Carter J.-M."/>
            <person name="Baker S.C."/>
            <person name="Pink R."/>
            <person name="Carter D.R.F."/>
            <person name="Collins A."/>
            <person name="Tomlin J."/>
            <person name="Gibbs M."/>
            <person name="Breuker C.J."/>
        </authorList>
    </citation>
    <scope>NUCLEOTIDE SEQUENCE</scope>
    <source>
        <tissue evidence="1">Ovary</tissue>
    </source>
</reference>
<evidence type="ECO:0000313" key="1">
    <source>
        <dbReference type="EMBL" id="JAA78387.1"/>
    </source>
</evidence>